<accession>A0A7E4WCM9</accession>
<dbReference type="Gene3D" id="3.30.450.200">
    <property type="match status" value="1"/>
</dbReference>
<feature type="domain" description="UDENN" evidence="1">
    <location>
        <begin position="134"/>
        <end position="553"/>
    </location>
</feature>
<dbReference type="Gene3D" id="3.40.50.11500">
    <property type="match status" value="1"/>
</dbReference>
<dbReference type="WBParaSite" id="Pan_g9182.t1">
    <property type="protein sequence ID" value="Pan_g9182.t1"/>
    <property type="gene ID" value="Pan_g9182"/>
</dbReference>
<evidence type="ECO:0000259" key="1">
    <source>
        <dbReference type="PROSITE" id="PS50211"/>
    </source>
</evidence>
<dbReference type="Pfam" id="PF02141">
    <property type="entry name" value="DENN"/>
    <property type="match status" value="1"/>
</dbReference>
<evidence type="ECO:0000313" key="3">
    <source>
        <dbReference type="WBParaSite" id="Pan_g9182.t1"/>
    </source>
</evidence>
<dbReference type="Proteomes" id="UP000492821">
    <property type="component" value="Unassembled WGS sequence"/>
</dbReference>
<dbReference type="PROSITE" id="PS50211">
    <property type="entry name" value="DENN"/>
    <property type="match status" value="1"/>
</dbReference>
<dbReference type="SMART" id="SM00799">
    <property type="entry name" value="DENN"/>
    <property type="match status" value="1"/>
</dbReference>
<dbReference type="InterPro" id="IPR051942">
    <property type="entry name" value="DENN_domain_containing_2"/>
</dbReference>
<dbReference type="InterPro" id="IPR001194">
    <property type="entry name" value="cDENN_dom"/>
</dbReference>
<dbReference type="InterPro" id="IPR037516">
    <property type="entry name" value="Tripartite_DENN"/>
</dbReference>
<keyword evidence="2" id="KW-1185">Reference proteome</keyword>
<dbReference type="InterPro" id="IPR043153">
    <property type="entry name" value="DENN_C"/>
</dbReference>
<reference evidence="3" key="2">
    <citation type="submission" date="2020-10" db="UniProtKB">
        <authorList>
            <consortium name="WormBaseParasite"/>
        </authorList>
    </citation>
    <scope>IDENTIFICATION</scope>
</reference>
<protein>
    <submittedName>
        <fullName evidence="3">UDENN domain-containing protein</fullName>
    </submittedName>
</protein>
<organism evidence="2 3">
    <name type="scientific">Panagrellus redivivus</name>
    <name type="common">Microworm</name>
    <dbReference type="NCBI Taxonomy" id="6233"/>
    <lineage>
        <taxon>Eukaryota</taxon>
        <taxon>Metazoa</taxon>
        <taxon>Ecdysozoa</taxon>
        <taxon>Nematoda</taxon>
        <taxon>Chromadorea</taxon>
        <taxon>Rhabditida</taxon>
        <taxon>Tylenchina</taxon>
        <taxon>Panagrolaimomorpha</taxon>
        <taxon>Panagrolaimoidea</taxon>
        <taxon>Panagrolaimidae</taxon>
        <taxon>Panagrellus</taxon>
    </lineage>
</organism>
<reference evidence="2" key="1">
    <citation type="journal article" date="2013" name="Genetics">
        <title>The draft genome and transcriptome of Panagrellus redivivus are shaped by the harsh demands of a free-living lifestyle.</title>
        <authorList>
            <person name="Srinivasan J."/>
            <person name="Dillman A.R."/>
            <person name="Macchietto M.G."/>
            <person name="Heikkinen L."/>
            <person name="Lakso M."/>
            <person name="Fracchia K.M."/>
            <person name="Antoshechkin I."/>
            <person name="Mortazavi A."/>
            <person name="Wong G."/>
            <person name="Sternberg P.W."/>
        </authorList>
    </citation>
    <scope>NUCLEOTIDE SEQUENCE [LARGE SCALE GENOMIC DNA]</scope>
    <source>
        <strain evidence="2">MT8872</strain>
    </source>
</reference>
<sequence length="590" mass="66807">MEVNALPRSLVLSKRRTLMPGTKAKNRLAPPQVPSHKGSGAVPIVDGCQHKLNLQSNQSPANGLVRRARLIRRTTTVPNYNVAKEAAASGSKSPKTSTPGIISEEVNRTYNDSADIDVVQRILIVKLKKTADATPEEVASLQGCRTDYLPYIHFAYPSVSGDEKLPPAPLFFPDFTQTWRPQSNEELGHFSVILTDEKGNRTFAYCYKYNEAPSSPPPVSRIFNHGHSSFEMISDTTEFVPITERAVVVILSNFPAENVFGSMARDIAKILQNRCDVESMYRDVVGLKITLQDPTEARFATVQYVTTAQDTLDWKRRPLAETIAKVGVENTIFIFLALLAEKRIIVTGKNVPEVTEAVQMFVRLLSPLEWPHTLIPIIPDTHTDLVYNPTPYICGILRYNLNILKDIICPVNESQREEIIVIDVKQGLIVPEFSEDDTKARRVLRSDAVCREAEKMGFPKGIVHDLIHMVKASTSNYRDNSLKIERAIMTWYAQLFGHVRAYQCGKVLLKAKPKRKFINEHPTPEVREFLLWFTETCIFQTFVLNILPDMDKAFLCGGYERFERLAKIHAPPVKGHWRKARSLAWRFLHR</sequence>
<name>A0A7E4WCM9_PANRE</name>
<dbReference type="PANTHER" id="PTHR15288:SF0">
    <property type="entry name" value="UDENN DOMAIN-CONTAINING PROTEIN"/>
    <property type="match status" value="1"/>
</dbReference>
<dbReference type="PANTHER" id="PTHR15288">
    <property type="entry name" value="DENN DOMAIN-CONTAINING PROTEIN 2"/>
    <property type="match status" value="1"/>
</dbReference>
<proteinExistence type="predicted"/>
<evidence type="ECO:0000313" key="2">
    <source>
        <dbReference type="Proteomes" id="UP000492821"/>
    </source>
</evidence>
<dbReference type="AlphaFoldDB" id="A0A7E4WCM9"/>